<dbReference type="eggNOG" id="ENOG50308D9">
    <property type="taxonomic scope" value="Bacteria"/>
</dbReference>
<keyword evidence="2" id="KW-1185">Reference proteome</keyword>
<dbReference type="Proteomes" id="UP000005442">
    <property type="component" value="Chromosome"/>
</dbReference>
<name>G8RNS5_MYCRN</name>
<organism evidence="1 2">
    <name type="scientific">Mycolicibacterium rhodesiae (strain NBB3)</name>
    <name type="common">Mycobacterium rhodesiae</name>
    <dbReference type="NCBI Taxonomy" id="710685"/>
    <lineage>
        <taxon>Bacteria</taxon>
        <taxon>Bacillati</taxon>
        <taxon>Actinomycetota</taxon>
        <taxon>Actinomycetes</taxon>
        <taxon>Mycobacteriales</taxon>
        <taxon>Mycobacteriaceae</taxon>
        <taxon>Mycolicibacterium</taxon>
    </lineage>
</organism>
<dbReference type="HOGENOM" id="CLU_184445_0_0_11"/>
<dbReference type="AlphaFoldDB" id="G8RNS5"/>
<evidence type="ECO:0000313" key="2">
    <source>
        <dbReference type="Proteomes" id="UP000005442"/>
    </source>
</evidence>
<accession>G8RNS5</accession>
<proteinExistence type="predicted"/>
<evidence type="ECO:0000313" key="1">
    <source>
        <dbReference type="EMBL" id="AEV73776.1"/>
    </source>
</evidence>
<gene>
    <name evidence="1" type="ordered locus">MycrhN_3251</name>
</gene>
<dbReference type="EMBL" id="CP003169">
    <property type="protein sequence ID" value="AEV73776.1"/>
    <property type="molecule type" value="Genomic_DNA"/>
</dbReference>
<dbReference type="KEGG" id="mrh:MycrhN_3251"/>
<protein>
    <submittedName>
        <fullName evidence="1">Uncharacterized protein</fullName>
    </submittedName>
</protein>
<dbReference type="PATRIC" id="fig|710685.3.peg.3260"/>
<reference evidence="1 2" key="1">
    <citation type="submission" date="2011-12" db="EMBL/GenBank/DDBJ databases">
        <title>Complete sequence of Mycobacterium rhodesiae NBB3.</title>
        <authorList>
            <consortium name="US DOE Joint Genome Institute"/>
            <person name="Lucas S."/>
            <person name="Han J."/>
            <person name="Lapidus A."/>
            <person name="Cheng J.-F."/>
            <person name="Goodwin L."/>
            <person name="Pitluck S."/>
            <person name="Peters L."/>
            <person name="Mikhailova N."/>
            <person name="Gu W."/>
            <person name="Detter J.C."/>
            <person name="Han C."/>
            <person name="Tapia R."/>
            <person name="Land M."/>
            <person name="Hauser L."/>
            <person name="Kyrpides N."/>
            <person name="Ivanova N."/>
            <person name="Pagani I."/>
            <person name="Mattes T."/>
            <person name="Holmes A."/>
            <person name="Rutledge P."/>
            <person name="Paulsen I."/>
            <person name="Coleman N."/>
            <person name="Woyke T."/>
        </authorList>
    </citation>
    <scope>NUCLEOTIDE SEQUENCE [LARGE SCALE GENOMIC DNA]</scope>
    <source>
        <strain evidence="1 2">NBB3</strain>
    </source>
</reference>
<sequence>MTPTDRIGSDEDELDSIAWAFLGSEFTGPIHADWPLDRRIDSYLLHAGLSHIANDGSTCVALLERIMANLRPARRNGLLGFKTARNTDDRHPQDN</sequence>